<gene>
    <name evidence="3" type="ORF">TSUD_328710</name>
</gene>
<dbReference type="CDD" id="cd06222">
    <property type="entry name" value="RNase_H_like"/>
    <property type="match status" value="1"/>
</dbReference>
<dbReference type="SUPFAM" id="SSF53098">
    <property type="entry name" value="Ribonuclease H-like"/>
    <property type="match status" value="1"/>
</dbReference>
<reference evidence="4" key="1">
    <citation type="journal article" date="2017" name="Front. Plant Sci.">
        <title>Climate Clever Clovers: New Paradigm to Reduce the Environmental Footprint of Ruminants by Breeding Low Methanogenic Forages Utilizing Haplotype Variation.</title>
        <authorList>
            <person name="Kaur P."/>
            <person name="Appels R."/>
            <person name="Bayer P.E."/>
            <person name="Keeble-Gagnere G."/>
            <person name="Wang J."/>
            <person name="Hirakawa H."/>
            <person name="Shirasawa K."/>
            <person name="Vercoe P."/>
            <person name="Stefanova K."/>
            <person name="Durmic Z."/>
            <person name="Nichols P."/>
            <person name="Revell C."/>
            <person name="Isobe S.N."/>
            <person name="Edwards D."/>
            <person name="Erskine W."/>
        </authorList>
    </citation>
    <scope>NUCLEOTIDE SEQUENCE [LARGE SCALE GENOMIC DNA]</scope>
    <source>
        <strain evidence="4">cv. Daliak</strain>
    </source>
</reference>
<organism evidence="3 4">
    <name type="scientific">Trifolium subterraneum</name>
    <name type="common">Subterranean clover</name>
    <dbReference type="NCBI Taxonomy" id="3900"/>
    <lineage>
        <taxon>Eukaryota</taxon>
        <taxon>Viridiplantae</taxon>
        <taxon>Streptophyta</taxon>
        <taxon>Embryophyta</taxon>
        <taxon>Tracheophyta</taxon>
        <taxon>Spermatophyta</taxon>
        <taxon>Magnoliopsida</taxon>
        <taxon>eudicotyledons</taxon>
        <taxon>Gunneridae</taxon>
        <taxon>Pentapetalae</taxon>
        <taxon>rosids</taxon>
        <taxon>fabids</taxon>
        <taxon>Fabales</taxon>
        <taxon>Fabaceae</taxon>
        <taxon>Papilionoideae</taxon>
        <taxon>50 kb inversion clade</taxon>
        <taxon>NPAAA clade</taxon>
        <taxon>Hologalegina</taxon>
        <taxon>IRL clade</taxon>
        <taxon>Trifolieae</taxon>
        <taxon>Trifolium</taxon>
    </lineage>
</organism>
<evidence type="ECO:0000313" key="3">
    <source>
        <dbReference type="EMBL" id="GAU21746.1"/>
    </source>
</evidence>
<dbReference type="GO" id="GO:0003676">
    <property type="term" value="F:nucleic acid binding"/>
    <property type="evidence" value="ECO:0007669"/>
    <property type="project" value="InterPro"/>
</dbReference>
<sequence>MNILHTYELASAEEDLASILGVRHVLGTMIYLGLPSMIGRSKKAIFSYIKDRIWKKMNSWRGRALSKAGKEVMIKSVLQAIPSYVMSLFILPSSLIDDIEKMLNAFWWGGGSHNNKGIHWLAWDRLACPKAKGGLGFRNFEAFNMAMVAKQAWNIIQNPESLAAKLIKARYFPRSSLLEASLGWRIGSGDRARVMYDPWLRGNGDRWVTSPQVECVYDLFVKDLLLENYKAWDIAKIRNLFLGPVVEEIIATPLISSVKEDKVVWEEERNRCYSVKSGYNLAMRCIFRSDRHHVEGNWNDIWKAQSPHKTCHLLWRMCRGCLPTQVRLAQHYVDCELSCLVCDDEVEDDVHVFFGCVAARECWMAAGLSQLLENPAYQNGTVTDRVFGMCINEDNAILGRISSLFWCIWHNRNDKIWNDNVQSPSQVGRMAFTVWNEWFTVHQLRRHHIAPVADPRPVRWEKPGVGWIKCNVDAAFVARSVIISMGLCFRDTNGQFVAGLTQWKQPIYSIVEGEAWALLHAMKEAIHRGFGQVQFESDSKVLVDAIHSRRPGNSEFNLIVNDIILFMSSYVNFEVKFIRRQANSVAHTLARAANSWASFHGFEIIPLCIEHLIVNEMQ</sequence>
<feature type="domain" description="RNase H type-1" evidence="1">
    <location>
        <begin position="471"/>
        <end position="593"/>
    </location>
</feature>
<keyword evidence="4" id="KW-1185">Reference proteome</keyword>
<dbReference type="Pfam" id="PF13966">
    <property type="entry name" value="zf-RVT"/>
    <property type="match status" value="1"/>
</dbReference>
<dbReference type="PANTHER" id="PTHR33116:SF86">
    <property type="entry name" value="REVERSE TRANSCRIPTASE DOMAIN-CONTAINING PROTEIN"/>
    <property type="match status" value="1"/>
</dbReference>
<dbReference type="InterPro" id="IPR002156">
    <property type="entry name" value="RNaseH_domain"/>
</dbReference>
<accession>A0A2Z6LSJ7</accession>
<dbReference type="InterPro" id="IPR026960">
    <property type="entry name" value="RVT-Znf"/>
</dbReference>
<evidence type="ECO:0008006" key="5">
    <source>
        <dbReference type="Google" id="ProtNLM"/>
    </source>
</evidence>
<dbReference type="GO" id="GO:0004523">
    <property type="term" value="F:RNA-DNA hybrid ribonuclease activity"/>
    <property type="evidence" value="ECO:0007669"/>
    <property type="project" value="InterPro"/>
</dbReference>
<protein>
    <recommendedName>
        <fullName evidence="5">RNase H type-1 domain-containing protein</fullName>
    </recommendedName>
</protein>
<dbReference type="EMBL" id="DF973237">
    <property type="protein sequence ID" value="GAU21746.1"/>
    <property type="molecule type" value="Genomic_DNA"/>
</dbReference>
<dbReference type="Proteomes" id="UP000242715">
    <property type="component" value="Unassembled WGS sequence"/>
</dbReference>
<dbReference type="InterPro" id="IPR012337">
    <property type="entry name" value="RNaseH-like_sf"/>
</dbReference>
<dbReference type="PANTHER" id="PTHR33116">
    <property type="entry name" value="REVERSE TRANSCRIPTASE ZINC-BINDING DOMAIN-CONTAINING PROTEIN-RELATED-RELATED"/>
    <property type="match status" value="1"/>
</dbReference>
<proteinExistence type="predicted"/>
<dbReference type="Gene3D" id="3.30.420.10">
    <property type="entry name" value="Ribonuclease H-like superfamily/Ribonuclease H"/>
    <property type="match status" value="1"/>
</dbReference>
<dbReference type="AlphaFoldDB" id="A0A2Z6LSJ7"/>
<name>A0A2Z6LSJ7_TRISU</name>
<dbReference type="InterPro" id="IPR044730">
    <property type="entry name" value="RNase_H-like_dom_plant"/>
</dbReference>
<dbReference type="Pfam" id="PF13456">
    <property type="entry name" value="RVT_3"/>
    <property type="match status" value="1"/>
</dbReference>
<evidence type="ECO:0000313" key="4">
    <source>
        <dbReference type="Proteomes" id="UP000242715"/>
    </source>
</evidence>
<feature type="domain" description="Reverse transcriptase zinc-binding" evidence="2">
    <location>
        <begin position="273"/>
        <end position="363"/>
    </location>
</feature>
<evidence type="ECO:0000259" key="2">
    <source>
        <dbReference type="Pfam" id="PF13966"/>
    </source>
</evidence>
<evidence type="ECO:0000259" key="1">
    <source>
        <dbReference type="Pfam" id="PF13456"/>
    </source>
</evidence>
<dbReference type="OrthoDB" id="1906820at2759"/>
<dbReference type="InterPro" id="IPR036397">
    <property type="entry name" value="RNaseH_sf"/>
</dbReference>